<sequence length="237" mass="26009">MTTPEITLYTNKACPFAQRVEIAFLEAGVDVNKFQVNLQVKPEWYAPQVNPASKVPAIAFGGPKVEPDKPSPDSTKIAESLVLLEFVADLYPHAHLLPATPVERAKTRFFIDAVSTKVLPAYFAFVLRGEAPDKLFAALEDAQALLPPTGFAVGENFTIADAAVAPFLGRADIMLKNDLGKFDAGAGVAVHKEIFQGGRFSRLQKYYADITARPSWKATFDEDFLVDYTKSKTLKKL</sequence>
<gene>
    <name evidence="1" type="ORF">BV25DRAFT_1915846</name>
</gene>
<evidence type="ECO:0000313" key="2">
    <source>
        <dbReference type="Proteomes" id="UP000814140"/>
    </source>
</evidence>
<reference evidence="1" key="2">
    <citation type="journal article" date="2022" name="New Phytol.">
        <title>Evolutionary transition to the ectomycorrhizal habit in the genomes of a hyperdiverse lineage of mushroom-forming fungi.</title>
        <authorList>
            <person name="Looney B."/>
            <person name="Miyauchi S."/>
            <person name="Morin E."/>
            <person name="Drula E."/>
            <person name="Courty P.E."/>
            <person name="Kohler A."/>
            <person name="Kuo A."/>
            <person name="LaButti K."/>
            <person name="Pangilinan J."/>
            <person name="Lipzen A."/>
            <person name="Riley R."/>
            <person name="Andreopoulos W."/>
            <person name="He G."/>
            <person name="Johnson J."/>
            <person name="Nolan M."/>
            <person name="Tritt A."/>
            <person name="Barry K.W."/>
            <person name="Grigoriev I.V."/>
            <person name="Nagy L.G."/>
            <person name="Hibbett D."/>
            <person name="Henrissat B."/>
            <person name="Matheny P.B."/>
            <person name="Labbe J."/>
            <person name="Martin F.M."/>
        </authorList>
    </citation>
    <scope>NUCLEOTIDE SEQUENCE</scope>
    <source>
        <strain evidence="1">HHB10654</strain>
    </source>
</reference>
<name>A0ACB8T3M4_9AGAM</name>
<evidence type="ECO:0000313" key="1">
    <source>
        <dbReference type="EMBL" id="KAI0062708.1"/>
    </source>
</evidence>
<reference evidence="1" key="1">
    <citation type="submission" date="2021-03" db="EMBL/GenBank/DDBJ databases">
        <authorList>
            <consortium name="DOE Joint Genome Institute"/>
            <person name="Ahrendt S."/>
            <person name="Looney B.P."/>
            <person name="Miyauchi S."/>
            <person name="Morin E."/>
            <person name="Drula E."/>
            <person name="Courty P.E."/>
            <person name="Chicoki N."/>
            <person name="Fauchery L."/>
            <person name="Kohler A."/>
            <person name="Kuo A."/>
            <person name="Labutti K."/>
            <person name="Pangilinan J."/>
            <person name="Lipzen A."/>
            <person name="Riley R."/>
            <person name="Andreopoulos W."/>
            <person name="He G."/>
            <person name="Johnson J."/>
            <person name="Barry K.W."/>
            <person name="Grigoriev I.V."/>
            <person name="Nagy L."/>
            <person name="Hibbett D."/>
            <person name="Henrissat B."/>
            <person name="Matheny P.B."/>
            <person name="Labbe J."/>
            <person name="Martin F."/>
        </authorList>
    </citation>
    <scope>NUCLEOTIDE SEQUENCE</scope>
    <source>
        <strain evidence="1">HHB10654</strain>
    </source>
</reference>
<organism evidence="1 2">
    <name type="scientific">Artomyces pyxidatus</name>
    <dbReference type="NCBI Taxonomy" id="48021"/>
    <lineage>
        <taxon>Eukaryota</taxon>
        <taxon>Fungi</taxon>
        <taxon>Dikarya</taxon>
        <taxon>Basidiomycota</taxon>
        <taxon>Agaricomycotina</taxon>
        <taxon>Agaricomycetes</taxon>
        <taxon>Russulales</taxon>
        <taxon>Auriscalpiaceae</taxon>
        <taxon>Artomyces</taxon>
    </lineage>
</organism>
<accession>A0ACB8T3M4</accession>
<dbReference type="Proteomes" id="UP000814140">
    <property type="component" value="Unassembled WGS sequence"/>
</dbReference>
<protein>
    <submittedName>
        <fullName evidence="1">Glutathione S-transferase</fullName>
    </submittedName>
</protein>
<comment type="caution">
    <text evidence="1">The sequence shown here is derived from an EMBL/GenBank/DDBJ whole genome shotgun (WGS) entry which is preliminary data.</text>
</comment>
<keyword evidence="2" id="KW-1185">Reference proteome</keyword>
<dbReference type="EMBL" id="MU277206">
    <property type="protein sequence ID" value="KAI0062708.1"/>
    <property type="molecule type" value="Genomic_DNA"/>
</dbReference>
<proteinExistence type="predicted"/>